<evidence type="ECO:0000313" key="4">
    <source>
        <dbReference type="Proteomes" id="UP000018291"/>
    </source>
</evidence>
<evidence type="ECO:0000313" key="3">
    <source>
        <dbReference type="EMBL" id="CCM64045.1"/>
    </source>
</evidence>
<dbReference type="RefSeq" id="WP_012227551.1">
    <property type="nucleotide sequence ID" value="NZ_HG422565.1"/>
</dbReference>
<gene>
    <name evidence="3" type="ORF">BN381_330030</name>
</gene>
<dbReference type="Pfam" id="PF01882">
    <property type="entry name" value="DUF58"/>
    <property type="match status" value="1"/>
</dbReference>
<dbReference type="PANTHER" id="PTHR33608:SF6">
    <property type="entry name" value="BLL2464 PROTEIN"/>
    <property type="match status" value="1"/>
</dbReference>
<dbReference type="eggNOG" id="COG1721">
    <property type="taxonomic scope" value="Bacteria"/>
</dbReference>
<sequence>MALRRSQPGSPPEGGATAGAERMTTAGGGAPVASTQEVLRRLELNVNRRLDGILHGEYRGLVPGHGSEPGETRIYAPGDDTRRIDWNVTARMQTPHIREAVADRELEAWLCVDLSPSLDFGTHTWEKRDLALATAAGIGFLSARSGNRVGAVLNLGSELAVVPAKQGRRHLQAILGRIQTAPRATRGDVGLGETLDRLGRVARRRGLAAIISDFLDPIDSWRQPLATVGLRHQVLAAEVLDPREVDLPPLGYVELTDPETGRTREVHVTKAVQARFAEAAIEQRAGIGAAIRSTGADHMVVRTDGDWLLELVRFVAKRRHRAANLGAARVAP</sequence>
<dbReference type="AlphaFoldDB" id="R4Z048"/>
<feature type="domain" description="DUF58" evidence="2">
    <location>
        <begin position="71"/>
        <end position="285"/>
    </location>
</feature>
<proteinExistence type="predicted"/>
<dbReference type="PANTHER" id="PTHR33608">
    <property type="entry name" value="BLL2464 PROTEIN"/>
    <property type="match status" value="1"/>
</dbReference>
<dbReference type="InterPro" id="IPR002881">
    <property type="entry name" value="DUF58"/>
</dbReference>
<organism evidence="3 4">
    <name type="scientific">Candidatus Neomicrothrix parvicella RN1</name>
    <dbReference type="NCBI Taxonomy" id="1229780"/>
    <lineage>
        <taxon>Bacteria</taxon>
        <taxon>Bacillati</taxon>
        <taxon>Actinomycetota</taxon>
        <taxon>Acidimicrobiia</taxon>
        <taxon>Acidimicrobiales</taxon>
        <taxon>Microthrixaceae</taxon>
        <taxon>Candidatus Neomicrothrix</taxon>
    </lineage>
</organism>
<protein>
    <recommendedName>
        <fullName evidence="2">DUF58 domain-containing protein</fullName>
    </recommendedName>
</protein>
<name>R4Z048_9ACTN</name>
<feature type="region of interest" description="Disordered" evidence="1">
    <location>
        <begin position="1"/>
        <end position="34"/>
    </location>
</feature>
<dbReference type="Proteomes" id="UP000018291">
    <property type="component" value="Unassembled WGS sequence"/>
</dbReference>
<comment type="caution">
    <text evidence="3">The sequence shown here is derived from an EMBL/GenBank/DDBJ whole genome shotgun (WGS) entry which is preliminary data.</text>
</comment>
<keyword evidence="4" id="KW-1185">Reference proteome</keyword>
<dbReference type="STRING" id="1229780.BN381_330030"/>
<accession>R4Z048</accession>
<dbReference type="HOGENOM" id="CLU_054927_2_1_11"/>
<dbReference type="EMBL" id="CANL01000027">
    <property type="protein sequence ID" value="CCM64045.1"/>
    <property type="molecule type" value="Genomic_DNA"/>
</dbReference>
<reference evidence="3 4" key="1">
    <citation type="journal article" date="2013" name="ISME J.">
        <title>Metabolic model for the filamentous 'Candidatus Microthrix parvicella' based on genomic and metagenomic analyses.</title>
        <authorList>
            <person name="Jon McIlroy S."/>
            <person name="Kristiansen R."/>
            <person name="Albertsen M."/>
            <person name="Michael Karst S."/>
            <person name="Rossetti S."/>
            <person name="Lund Nielsen J."/>
            <person name="Tandoi V."/>
            <person name="James Seviour R."/>
            <person name="Nielsen P.H."/>
        </authorList>
    </citation>
    <scope>NUCLEOTIDE SEQUENCE [LARGE SCALE GENOMIC DNA]</scope>
    <source>
        <strain evidence="3 4">RN1</strain>
    </source>
</reference>
<evidence type="ECO:0000259" key="2">
    <source>
        <dbReference type="Pfam" id="PF01882"/>
    </source>
</evidence>
<dbReference type="OrthoDB" id="9776116at2"/>
<evidence type="ECO:0000256" key="1">
    <source>
        <dbReference type="SAM" id="MobiDB-lite"/>
    </source>
</evidence>